<dbReference type="RefSeq" id="WP_188229616.1">
    <property type="nucleotide sequence ID" value="NZ_JACVXB010000002.1"/>
</dbReference>
<reference evidence="1 2" key="1">
    <citation type="submission" date="2020-09" db="EMBL/GenBank/DDBJ databases">
        <title>TT11 complete genome.</title>
        <authorList>
            <person name="Wu Z."/>
        </authorList>
    </citation>
    <scope>NUCLEOTIDE SEQUENCE [LARGE SCALE GENOMIC DNA]</scope>
    <source>
        <strain evidence="1 2">TT11</strain>
    </source>
</reference>
<dbReference type="EMBL" id="JACVXB010000002">
    <property type="protein sequence ID" value="MBD0831828.1"/>
    <property type="molecule type" value="Genomic_DNA"/>
</dbReference>
<sequence>MLRTYKPINHPIFTLHSHLEHLVCQVWCNASNNNSCSDLLDENFEEIYNAYDWLKEKVDAIYEKCKNLTDDQRALIREAFITNNRIEELCEGKLLPIPLNELPNVVKDDMKPLMIKFYDYLIDRVEVPGDKLDYYNKLLEKNPTFETCPCCGLSRIESPETHYREDNDHYLPKAKYPFASVNFQNLVPLCSKCNKKCKSTKNPFSSNRISFYAFDTKHIPIEVTVVIKDSDDLDYLKLRIKDITIDFGKANVNKISTWDWLFKIKERYNKETRSFSKTELRTIANRQLRNNKRKTGLTYEEILDDAIEDYEIEIFEDRKFLKVPFLKCMKTKPEWMAVYSFYT</sequence>
<dbReference type="AlphaFoldDB" id="A0A8J6Q6G7"/>
<accession>A0A8J6Q6G7</accession>
<organism evidence="1 2">
    <name type="scientific">Aestuariibaculum sediminum</name>
    <dbReference type="NCBI Taxonomy" id="2770637"/>
    <lineage>
        <taxon>Bacteria</taxon>
        <taxon>Pseudomonadati</taxon>
        <taxon>Bacteroidota</taxon>
        <taxon>Flavobacteriia</taxon>
        <taxon>Flavobacteriales</taxon>
        <taxon>Flavobacteriaceae</taxon>
    </lineage>
</organism>
<dbReference type="Gene3D" id="1.10.30.50">
    <property type="match status" value="1"/>
</dbReference>
<evidence type="ECO:0000313" key="2">
    <source>
        <dbReference type="Proteomes" id="UP000600588"/>
    </source>
</evidence>
<protein>
    <recommendedName>
        <fullName evidence="3">HNH endonuclease</fullName>
    </recommendedName>
</protein>
<gene>
    <name evidence="1" type="ORF">ICJ83_06765</name>
</gene>
<dbReference type="Proteomes" id="UP000600588">
    <property type="component" value="Unassembled WGS sequence"/>
</dbReference>
<keyword evidence="2" id="KW-1185">Reference proteome</keyword>
<comment type="caution">
    <text evidence="1">The sequence shown here is derived from an EMBL/GenBank/DDBJ whole genome shotgun (WGS) entry which is preliminary data.</text>
</comment>
<evidence type="ECO:0000313" key="1">
    <source>
        <dbReference type="EMBL" id="MBD0831828.1"/>
    </source>
</evidence>
<proteinExistence type="predicted"/>
<evidence type="ECO:0008006" key="3">
    <source>
        <dbReference type="Google" id="ProtNLM"/>
    </source>
</evidence>
<name>A0A8J6Q6G7_9FLAO</name>